<protein>
    <submittedName>
        <fullName evidence="1">Uncharacterized protein</fullName>
    </submittedName>
</protein>
<gene>
    <name evidence="1" type="ORF">CSB93_6100</name>
</gene>
<sequence length="42" mass="4835">MCGWMNMSRASMNDSMRPLPWVNGPKPSPNSYERVVLPEVRL</sequence>
<dbReference type="Proteomes" id="UP000238390">
    <property type="component" value="Chromosome"/>
</dbReference>
<evidence type="ECO:0000313" key="2">
    <source>
        <dbReference type="Proteomes" id="UP000238390"/>
    </source>
</evidence>
<name>A0A2R3IR33_9PSED</name>
<organism evidence="1 2">
    <name type="scientific">Pseudomonas paraeruginosa</name>
    <dbReference type="NCBI Taxonomy" id="2994495"/>
    <lineage>
        <taxon>Bacteria</taxon>
        <taxon>Pseudomonadati</taxon>
        <taxon>Pseudomonadota</taxon>
        <taxon>Gammaproteobacteria</taxon>
        <taxon>Pseudomonadales</taxon>
        <taxon>Pseudomonadaceae</taxon>
        <taxon>Pseudomonas</taxon>
    </lineage>
</organism>
<reference evidence="1 2" key="1">
    <citation type="submission" date="2018-02" db="EMBL/GenBank/DDBJ databases">
        <title>FDA/CDC Antimicrobial Resistant Isolate Bank Genome Sequencing.</title>
        <authorList>
            <person name="Benahmed F.H."/>
            <person name="Lutgring J.D."/>
            <person name="Yoo B."/>
            <person name="Machado M."/>
            <person name="Brown A."/>
            <person name="McAllister G."/>
            <person name="Perry A."/>
            <person name="Halpin A.L."/>
            <person name="Vavikolanu K."/>
            <person name="Ott S."/>
            <person name="Zhao X."/>
            <person name="Tallon L.J."/>
            <person name="Sadzewicz L."/>
            <person name="Aluvathingal J."/>
            <person name="Nadendla S."/>
            <person name="Voskania-kordi A."/>
            <person name="Simonyan V."/>
            <person name="Patel J."/>
            <person name="Shawar R.M."/>
        </authorList>
    </citation>
    <scope>NUCLEOTIDE SEQUENCE [LARGE SCALE GENOMIC DNA]</scope>
    <source>
        <strain evidence="1 2">AR_0356</strain>
    </source>
</reference>
<proteinExistence type="predicted"/>
<accession>A0A2R3IR33</accession>
<dbReference type="AlphaFoldDB" id="A0A2R3IR33"/>
<evidence type="ECO:0000313" key="1">
    <source>
        <dbReference type="EMBL" id="AVK04376.1"/>
    </source>
</evidence>
<dbReference type="EMBL" id="CP027169">
    <property type="protein sequence ID" value="AVK04376.1"/>
    <property type="molecule type" value="Genomic_DNA"/>
</dbReference>
<keyword evidence="2" id="KW-1185">Reference proteome</keyword>